<evidence type="ECO:0000256" key="1">
    <source>
        <dbReference type="SAM" id="MobiDB-lite"/>
    </source>
</evidence>
<sequence>MSSRARSVYELLQARAAEPGVARLLGQLDALSARCGLAGCAAAAASAASSGSEAAPSLPSPPLPSPRRTRQQPPGADGGGWAHAATLPGAGAPLPCFAWAPTSEHAELQAAAEAACAAFTAPTARDSWRSWAMRPASVARVLDLSWWAVAALFQPRAEGAKALRARVVRAMTRHYVCSLSGLMGRRGAAADSYLRLWAAATAAAARALLAAAFPASAAAGQLGPALEAQLRRQLRLWITGPLPGERGGGVDPAGAGAAAGALAQQESGGGGGIDAGVGGVTGDGGDAALRLMRPLCVLPEAARCGDDAGGGSVCSGAGGDGAVDLPAPNLRTAAAALRRAAAEVARAESVRFARCQPSPLMARALEAAHLPAQQLRAGRRKLDQSVLPAMRSDGDGLGPLAVPIGAGDHTAASAGAAAGEGGAAGAGTVRKAARCTAAAERCHAAARSAAGAYASRRAALRLEVLRARRSAQRRRDEISRESAAAAALRPEQRRALGSGLAGLTGAQGRAASGPPVAQTDAECKALRVRAHLEWRALDWRCEHEFRPRGRSLDMAAALAAGSAARGRAGWPAASGAAAPLQLRAWQPGSGGGGGRGSGGGGNRDTARVRTMKAARRVVEGLARDRAERGAG</sequence>
<proteinExistence type="predicted"/>
<feature type="region of interest" description="Disordered" evidence="1">
    <location>
        <begin position="471"/>
        <end position="491"/>
    </location>
</feature>
<evidence type="ECO:0000313" key="3">
    <source>
        <dbReference type="Proteomes" id="UP000247498"/>
    </source>
</evidence>
<feature type="region of interest" description="Disordered" evidence="1">
    <location>
        <begin position="585"/>
        <end position="609"/>
    </location>
</feature>
<dbReference type="AlphaFoldDB" id="A0A2V0NVJ7"/>
<accession>A0A2V0NVJ7</accession>
<gene>
    <name evidence="2" type="ORF">Rsub_03955</name>
</gene>
<reference evidence="2 3" key="1">
    <citation type="journal article" date="2018" name="Sci. Rep.">
        <title>Raphidocelis subcapitata (=Pseudokirchneriella subcapitata) provides an insight into genome evolution and environmental adaptations in the Sphaeropleales.</title>
        <authorList>
            <person name="Suzuki S."/>
            <person name="Yamaguchi H."/>
            <person name="Nakajima N."/>
            <person name="Kawachi M."/>
        </authorList>
    </citation>
    <scope>NUCLEOTIDE SEQUENCE [LARGE SCALE GENOMIC DNA]</scope>
    <source>
        <strain evidence="2 3">NIES-35</strain>
    </source>
</reference>
<keyword evidence="3" id="KW-1185">Reference proteome</keyword>
<dbReference type="Proteomes" id="UP000247498">
    <property type="component" value="Unassembled WGS sequence"/>
</dbReference>
<dbReference type="OrthoDB" id="10683722at2759"/>
<name>A0A2V0NVJ7_9CHLO</name>
<organism evidence="2 3">
    <name type="scientific">Raphidocelis subcapitata</name>
    <dbReference type="NCBI Taxonomy" id="307507"/>
    <lineage>
        <taxon>Eukaryota</taxon>
        <taxon>Viridiplantae</taxon>
        <taxon>Chlorophyta</taxon>
        <taxon>core chlorophytes</taxon>
        <taxon>Chlorophyceae</taxon>
        <taxon>CS clade</taxon>
        <taxon>Sphaeropleales</taxon>
        <taxon>Selenastraceae</taxon>
        <taxon>Raphidocelis</taxon>
    </lineage>
</organism>
<comment type="caution">
    <text evidence="2">The sequence shown here is derived from an EMBL/GenBank/DDBJ whole genome shotgun (WGS) entry which is preliminary data.</text>
</comment>
<feature type="compositionally biased region" description="Gly residues" evidence="1">
    <location>
        <begin position="588"/>
        <end position="602"/>
    </location>
</feature>
<feature type="region of interest" description="Disordered" evidence="1">
    <location>
        <begin position="51"/>
        <end position="83"/>
    </location>
</feature>
<evidence type="ECO:0000313" key="2">
    <source>
        <dbReference type="EMBL" id="GBF91651.1"/>
    </source>
</evidence>
<dbReference type="EMBL" id="BDRX01000026">
    <property type="protein sequence ID" value="GBF91651.1"/>
    <property type="molecule type" value="Genomic_DNA"/>
</dbReference>
<dbReference type="InParanoid" id="A0A2V0NVJ7"/>
<protein>
    <submittedName>
        <fullName evidence="2">Uncharacterized protein</fullName>
    </submittedName>
</protein>